<dbReference type="Gene3D" id="1.20.1050.90">
    <property type="entry name" value="RecF/RecN/SMC, N-terminal domain"/>
    <property type="match status" value="1"/>
</dbReference>
<dbReference type="GO" id="GO:0005737">
    <property type="term" value="C:cytoplasm"/>
    <property type="evidence" value="ECO:0007669"/>
    <property type="project" value="UniProtKB-SubCell"/>
</dbReference>
<dbReference type="GO" id="GO:0006260">
    <property type="term" value="P:DNA replication"/>
    <property type="evidence" value="ECO:0007669"/>
    <property type="project" value="UniProtKB-UniRule"/>
</dbReference>
<dbReference type="Pfam" id="PF02463">
    <property type="entry name" value="SMC_N"/>
    <property type="match status" value="1"/>
</dbReference>
<feature type="binding site" evidence="6">
    <location>
        <begin position="30"/>
        <end position="37"/>
    </location>
    <ligand>
        <name>ATP</name>
        <dbReference type="ChEBI" id="CHEBI:30616"/>
    </ligand>
</feature>
<keyword evidence="4 6" id="KW-0067">ATP-binding</keyword>
<comment type="subcellular location">
    <subcellularLocation>
        <location evidence="6">Cytoplasm</location>
    </subcellularLocation>
</comment>
<dbReference type="GO" id="GO:0003697">
    <property type="term" value="F:single-stranded DNA binding"/>
    <property type="evidence" value="ECO:0007669"/>
    <property type="project" value="UniProtKB-UniRule"/>
</dbReference>
<proteinExistence type="inferred from homology"/>
<keyword evidence="2 6" id="KW-0235">DNA replication</keyword>
<evidence type="ECO:0000256" key="6">
    <source>
        <dbReference type="HAMAP-Rule" id="MF_00365"/>
    </source>
</evidence>
<keyword evidence="6" id="KW-0742">SOS response</keyword>
<evidence type="ECO:0000313" key="9">
    <source>
        <dbReference type="Proteomes" id="UP000486602"/>
    </source>
</evidence>
<evidence type="ECO:0000313" key="8">
    <source>
        <dbReference type="EMBL" id="NEN23889.1"/>
    </source>
</evidence>
<dbReference type="InterPro" id="IPR001238">
    <property type="entry name" value="DNA-binding_RecF"/>
</dbReference>
<dbReference type="GO" id="GO:0006302">
    <property type="term" value="P:double-strand break repair"/>
    <property type="evidence" value="ECO:0007669"/>
    <property type="project" value="TreeGrafter"/>
</dbReference>
<gene>
    <name evidence="6" type="primary">recF</name>
    <name evidence="8" type="ORF">G3O08_10295</name>
</gene>
<keyword evidence="1 6" id="KW-0963">Cytoplasm</keyword>
<accession>A0A7K3WQF0</accession>
<evidence type="ECO:0000256" key="2">
    <source>
        <dbReference type="ARBA" id="ARBA00022705"/>
    </source>
</evidence>
<dbReference type="InterPro" id="IPR042174">
    <property type="entry name" value="RecF_2"/>
</dbReference>
<reference evidence="8 9" key="1">
    <citation type="submission" date="2020-02" db="EMBL/GenBank/DDBJ databases">
        <title>Out from the shadows clarifying the taxonomy of the family Cryomorphaceae and related taxa by utilizing the GTDB taxonomic framework.</title>
        <authorList>
            <person name="Bowman J.P."/>
        </authorList>
    </citation>
    <scope>NUCLEOTIDE SEQUENCE [LARGE SCALE GENOMIC DNA]</scope>
    <source>
        <strain evidence="8 9">QSSC 1-22</strain>
    </source>
</reference>
<dbReference type="InterPro" id="IPR003395">
    <property type="entry name" value="RecF/RecN/SMC_N"/>
</dbReference>
<name>A0A7K3WQF0_9FLAO</name>
<protein>
    <recommendedName>
        <fullName evidence="6">DNA replication and repair protein RecF</fullName>
    </recommendedName>
</protein>
<evidence type="ECO:0000256" key="1">
    <source>
        <dbReference type="ARBA" id="ARBA00022490"/>
    </source>
</evidence>
<dbReference type="HAMAP" id="MF_00365">
    <property type="entry name" value="RecF"/>
    <property type="match status" value="1"/>
</dbReference>
<keyword evidence="9" id="KW-1185">Reference proteome</keyword>
<feature type="domain" description="RecF/RecN/SMC N-terminal" evidence="7">
    <location>
        <begin position="3"/>
        <end position="342"/>
    </location>
</feature>
<keyword evidence="3 6" id="KW-0547">Nucleotide-binding</keyword>
<evidence type="ECO:0000256" key="5">
    <source>
        <dbReference type="ARBA" id="ARBA00023125"/>
    </source>
</evidence>
<dbReference type="PANTHER" id="PTHR32182:SF0">
    <property type="entry name" value="DNA REPLICATION AND REPAIR PROTEIN RECF"/>
    <property type="match status" value="1"/>
</dbReference>
<dbReference type="Proteomes" id="UP000486602">
    <property type="component" value="Unassembled WGS sequence"/>
</dbReference>
<dbReference type="GO" id="GO:0000731">
    <property type="term" value="P:DNA synthesis involved in DNA repair"/>
    <property type="evidence" value="ECO:0007669"/>
    <property type="project" value="TreeGrafter"/>
</dbReference>
<dbReference type="NCBIfam" id="TIGR00611">
    <property type="entry name" value="recf"/>
    <property type="match status" value="1"/>
</dbReference>
<dbReference type="GO" id="GO:0009432">
    <property type="term" value="P:SOS response"/>
    <property type="evidence" value="ECO:0007669"/>
    <property type="project" value="UniProtKB-UniRule"/>
</dbReference>
<sequence length="370" mass="42770">MILAHLSLINFKNYAEAAFDFDPNVNIFTGLNGQGKTNILDAIHYLAFCKSYFNPIDSQNVRHGEEFFVVEGIFDNKEVHDKIYCGVKKGQKKVFRKNKTEYERLAEHIGKYPAVVISPYDKDLISDGSEMRRKLMDSIISQYNRAYLEDLIDYNKLLRQRNSLLKYFWENRTFDADNLEVWTIQLVEVAKRIHAERKNFVAQFEPVFLAHYAAISGNAEDVALEYTSHLSTGDFSDTMTASLEKDRRSSYTNVGTHKDDLKFKIGGHPLKKFGSQGQQKTYLISLKLAQFDLIKETTKRVPILLLDDIFDKIDDVRVQHLMKLVSDHNFGQIFITDTHSERIAHIFEGISDSAKIFTIKEGEIYEPQRK</sequence>
<dbReference type="InterPro" id="IPR027417">
    <property type="entry name" value="P-loop_NTPase"/>
</dbReference>
<comment type="caution">
    <text evidence="8">The sequence shown here is derived from an EMBL/GenBank/DDBJ whole genome shotgun (WGS) entry which is preliminary data.</text>
</comment>
<evidence type="ECO:0000256" key="4">
    <source>
        <dbReference type="ARBA" id="ARBA00022840"/>
    </source>
</evidence>
<dbReference type="Gene3D" id="3.40.50.300">
    <property type="entry name" value="P-loop containing nucleotide triphosphate hydrolases"/>
    <property type="match status" value="1"/>
</dbReference>
<dbReference type="PANTHER" id="PTHR32182">
    <property type="entry name" value="DNA REPLICATION AND REPAIR PROTEIN RECF"/>
    <property type="match status" value="1"/>
</dbReference>
<comment type="similarity">
    <text evidence="6">Belongs to the RecF family.</text>
</comment>
<organism evidence="8 9">
    <name type="scientific">Cryomorpha ignava</name>
    <dbReference type="NCBI Taxonomy" id="101383"/>
    <lineage>
        <taxon>Bacteria</taxon>
        <taxon>Pseudomonadati</taxon>
        <taxon>Bacteroidota</taxon>
        <taxon>Flavobacteriia</taxon>
        <taxon>Flavobacteriales</taxon>
        <taxon>Cryomorphaceae</taxon>
        <taxon>Cryomorpha</taxon>
    </lineage>
</organism>
<evidence type="ECO:0000256" key="3">
    <source>
        <dbReference type="ARBA" id="ARBA00022741"/>
    </source>
</evidence>
<keyword evidence="6" id="KW-0227">DNA damage</keyword>
<dbReference type="EMBL" id="JAAGVY010000017">
    <property type="protein sequence ID" value="NEN23889.1"/>
    <property type="molecule type" value="Genomic_DNA"/>
</dbReference>
<comment type="function">
    <text evidence="6">The RecF protein is involved in DNA metabolism; it is required for DNA replication and normal SOS inducibility. RecF binds preferentially to single-stranded, linear DNA. It also seems to bind ATP.</text>
</comment>
<evidence type="ECO:0000259" key="7">
    <source>
        <dbReference type="Pfam" id="PF02463"/>
    </source>
</evidence>
<dbReference type="RefSeq" id="WP_163285285.1">
    <property type="nucleotide sequence ID" value="NZ_JAAGVY010000017.1"/>
</dbReference>
<keyword evidence="5 6" id="KW-0238">DNA-binding</keyword>
<dbReference type="SUPFAM" id="SSF52540">
    <property type="entry name" value="P-loop containing nucleoside triphosphate hydrolases"/>
    <property type="match status" value="1"/>
</dbReference>
<dbReference type="GO" id="GO:0005524">
    <property type="term" value="F:ATP binding"/>
    <property type="evidence" value="ECO:0007669"/>
    <property type="project" value="UniProtKB-UniRule"/>
</dbReference>
<keyword evidence="6" id="KW-0234">DNA repair</keyword>
<dbReference type="AlphaFoldDB" id="A0A7K3WQF0"/>